<organism evidence="2">
    <name type="scientific">Ixodes ricinus</name>
    <name type="common">Common tick</name>
    <name type="synonym">Acarus ricinus</name>
    <dbReference type="NCBI Taxonomy" id="34613"/>
    <lineage>
        <taxon>Eukaryota</taxon>
        <taxon>Metazoa</taxon>
        <taxon>Ecdysozoa</taxon>
        <taxon>Arthropoda</taxon>
        <taxon>Chelicerata</taxon>
        <taxon>Arachnida</taxon>
        <taxon>Acari</taxon>
        <taxon>Parasitiformes</taxon>
        <taxon>Ixodida</taxon>
        <taxon>Ixodoidea</taxon>
        <taxon>Ixodidae</taxon>
        <taxon>Ixodinae</taxon>
        <taxon>Ixodes</taxon>
    </lineage>
</organism>
<name>A0A6B0UA83_IXORI</name>
<evidence type="ECO:0000313" key="2">
    <source>
        <dbReference type="EMBL" id="MXU85535.1"/>
    </source>
</evidence>
<feature type="chain" id="PRO_5025440359" evidence="1">
    <location>
        <begin position="16"/>
        <end position="86"/>
    </location>
</feature>
<feature type="signal peptide" evidence="1">
    <location>
        <begin position="1"/>
        <end position="15"/>
    </location>
</feature>
<evidence type="ECO:0000256" key="1">
    <source>
        <dbReference type="SAM" id="SignalP"/>
    </source>
</evidence>
<dbReference type="AlphaFoldDB" id="A0A6B0UA83"/>
<keyword evidence="1" id="KW-0732">Signal</keyword>
<dbReference type="EMBL" id="GIFC01003452">
    <property type="protein sequence ID" value="MXU85535.1"/>
    <property type="molecule type" value="Transcribed_RNA"/>
</dbReference>
<proteinExistence type="predicted"/>
<reference evidence="2" key="1">
    <citation type="submission" date="2019-12" db="EMBL/GenBank/DDBJ databases">
        <title>An insight into the sialome of adult female Ixodes ricinus ticks feeding for 6 days.</title>
        <authorList>
            <person name="Perner J."/>
            <person name="Ribeiro J.M.C."/>
        </authorList>
    </citation>
    <scope>NUCLEOTIDE SEQUENCE</scope>
    <source>
        <strain evidence="2">Semi-engorged</strain>
        <tissue evidence="2">Salivary glands</tissue>
    </source>
</reference>
<protein>
    <submittedName>
        <fullName evidence="2">Putative secreted protein</fullName>
    </submittedName>
</protein>
<sequence>MLLLASPLLQLLVKARVVALAGEACGGLSVSTGHPQSRCVPLKEQQSHFPLATGARPMQGGALAGVPAERVNLCVKGEGGVLLTPE</sequence>
<accession>A0A6B0UA83</accession>